<evidence type="ECO:0000259" key="5">
    <source>
        <dbReference type="PROSITE" id="PS50222"/>
    </source>
</evidence>
<keyword evidence="2" id="KW-0645">Protease</keyword>
<dbReference type="SUPFAM" id="SSF50494">
    <property type="entry name" value="Trypsin-like serine proteases"/>
    <property type="match status" value="1"/>
</dbReference>
<dbReference type="SMART" id="SM00228">
    <property type="entry name" value="PDZ"/>
    <property type="match status" value="1"/>
</dbReference>
<dbReference type="InterPro" id="IPR001940">
    <property type="entry name" value="Peptidase_S1C"/>
</dbReference>
<dbReference type="InterPro" id="IPR002048">
    <property type="entry name" value="EF_hand_dom"/>
</dbReference>
<dbReference type="Gene3D" id="2.40.10.10">
    <property type="entry name" value="Trypsin-like serine proteases"/>
    <property type="match status" value="2"/>
</dbReference>
<dbReference type="InterPro" id="IPR043504">
    <property type="entry name" value="Peptidase_S1_PA_chymotrypsin"/>
</dbReference>
<comment type="caution">
    <text evidence="6">The sequence shown here is derived from an EMBL/GenBank/DDBJ whole genome shotgun (WGS) entry which is preliminary data.</text>
</comment>
<comment type="similarity">
    <text evidence="1">Belongs to the peptidase S1C family.</text>
</comment>
<sequence length="663" mass="70945">MPDLSVRLARAVLCPGAVRRVRGACAVPVLRRAVPAGLRVWARGAAALCASLLVLAQGCALGAAAPGAAAAWAEAPVLAAAEDYPLNAEEKQTVSLFEENTPGVVFITNEVFKVDRAAELQAVPQGTGSGWVYDNDGHIVTNFHVIQNANALTVRFIEGIELPARIVGADPGTDVAVLQVDRSKKAKTTKPLKVLRLGDSSSMRVGQEVYAIGNPFGLDHTLTKGIVSGVGRTIMSVGGRPIQGAIQTDASINPGNSGGPLLNSRGQVIGMNTVIFSPSGASAGVGFAIPSDTVQARVQSILKYGYVKRAGIGVYLGQDGLAKSLVGKDGGIVVGLQDGSAAGAAGIRPGDVILSIDARRTKRINDIYAELDNHQPGETVQVGILRPAGEVTDGPDEAWSQVKPLTLKVELKEAATASSKLRSAKVSRKASRRNDSNFLYCGKWLRSHLSWVTKDPESTTEAERLAVQLLGAIDEWLGDARLSVPEIFQYVDVDGNQLIDRDEFKLAVVFMDFEDSPTSEQIGEVFSLLSPPGECMLDVSTLEMAIRAVSKRRETLNRAGNVFLKEAWKMTQVESNAYIFFRELSRYMGWKKSTPRDLFVDMDVRMKGSMDAVYLTKQAHAMIRLMDPGSPALGIVDPFSSVTRSPCSTSTATVWSLWTNSAP</sequence>
<dbReference type="InterPro" id="IPR018247">
    <property type="entry name" value="EF_Hand_1_Ca_BS"/>
</dbReference>
<accession>A0ABN9QMN2</accession>
<dbReference type="InterPro" id="IPR011992">
    <property type="entry name" value="EF-hand-dom_pair"/>
</dbReference>
<evidence type="ECO:0000256" key="2">
    <source>
        <dbReference type="ARBA" id="ARBA00022670"/>
    </source>
</evidence>
<evidence type="ECO:0000313" key="7">
    <source>
        <dbReference type="Proteomes" id="UP001189429"/>
    </source>
</evidence>
<feature type="domain" description="EF-hand" evidence="5">
    <location>
        <begin position="479"/>
        <end position="514"/>
    </location>
</feature>
<evidence type="ECO:0000256" key="3">
    <source>
        <dbReference type="ARBA" id="ARBA00022801"/>
    </source>
</evidence>
<dbReference type="InterPro" id="IPR001478">
    <property type="entry name" value="PDZ"/>
</dbReference>
<evidence type="ECO:0000313" key="6">
    <source>
        <dbReference type="EMBL" id="CAK0807378.1"/>
    </source>
</evidence>
<dbReference type="InterPro" id="IPR036034">
    <property type="entry name" value="PDZ_sf"/>
</dbReference>
<dbReference type="InterPro" id="IPR009003">
    <property type="entry name" value="Peptidase_S1_PA"/>
</dbReference>
<keyword evidence="4" id="KW-0106">Calcium</keyword>
<keyword evidence="7" id="KW-1185">Reference proteome</keyword>
<dbReference type="Proteomes" id="UP001189429">
    <property type="component" value="Unassembled WGS sequence"/>
</dbReference>
<name>A0ABN9QMN2_9DINO</name>
<dbReference type="PANTHER" id="PTHR43343">
    <property type="entry name" value="PEPTIDASE S12"/>
    <property type="match status" value="1"/>
</dbReference>
<dbReference type="PROSITE" id="PS50222">
    <property type="entry name" value="EF_HAND_2"/>
    <property type="match status" value="1"/>
</dbReference>
<evidence type="ECO:0000256" key="4">
    <source>
        <dbReference type="ARBA" id="ARBA00022837"/>
    </source>
</evidence>
<dbReference type="InterPro" id="IPR051201">
    <property type="entry name" value="Chloro_Bact_Ser_Proteases"/>
</dbReference>
<dbReference type="PANTHER" id="PTHR43343:SF3">
    <property type="entry name" value="PROTEASE DO-LIKE 8, CHLOROPLASTIC"/>
    <property type="match status" value="1"/>
</dbReference>
<dbReference type="PROSITE" id="PS00018">
    <property type="entry name" value="EF_HAND_1"/>
    <property type="match status" value="1"/>
</dbReference>
<evidence type="ECO:0000256" key="1">
    <source>
        <dbReference type="ARBA" id="ARBA00010541"/>
    </source>
</evidence>
<dbReference type="SUPFAM" id="SSF50156">
    <property type="entry name" value="PDZ domain-like"/>
    <property type="match status" value="1"/>
</dbReference>
<dbReference type="Gene3D" id="1.10.238.10">
    <property type="entry name" value="EF-hand"/>
    <property type="match status" value="1"/>
</dbReference>
<dbReference type="PRINTS" id="PR00834">
    <property type="entry name" value="PROTEASES2C"/>
</dbReference>
<dbReference type="Pfam" id="PF13180">
    <property type="entry name" value="PDZ_2"/>
    <property type="match status" value="1"/>
</dbReference>
<proteinExistence type="inferred from homology"/>
<dbReference type="SUPFAM" id="SSF47473">
    <property type="entry name" value="EF-hand"/>
    <property type="match status" value="1"/>
</dbReference>
<keyword evidence="3" id="KW-0378">Hydrolase</keyword>
<reference evidence="6" key="1">
    <citation type="submission" date="2023-10" db="EMBL/GenBank/DDBJ databases">
        <authorList>
            <person name="Chen Y."/>
            <person name="Shah S."/>
            <person name="Dougan E. K."/>
            <person name="Thang M."/>
            <person name="Chan C."/>
        </authorList>
    </citation>
    <scope>NUCLEOTIDE SEQUENCE [LARGE SCALE GENOMIC DNA]</scope>
</reference>
<dbReference type="Gene3D" id="2.30.42.10">
    <property type="match status" value="1"/>
</dbReference>
<gene>
    <name evidence="6" type="ORF">PCOR1329_LOCUS13272</name>
</gene>
<dbReference type="Pfam" id="PF13365">
    <property type="entry name" value="Trypsin_2"/>
    <property type="match status" value="1"/>
</dbReference>
<dbReference type="EMBL" id="CAUYUJ010003914">
    <property type="protein sequence ID" value="CAK0807378.1"/>
    <property type="molecule type" value="Genomic_DNA"/>
</dbReference>
<organism evidence="6 7">
    <name type="scientific">Prorocentrum cordatum</name>
    <dbReference type="NCBI Taxonomy" id="2364126"/>
    <lineage>
        <taxon>Eukaryota</taxon>
        <taxon>Sar</taxon>
        <taxon>Alveolata</taxon>
        <taxon>Dinophyceae</taxon>
        <taxon>Prorocentrales</taxon>
        <taxon>Prorocentraceae</taxon>
        <taxon>Prorocentrum</taxon>
    </lineage>
</organism>
<protein>
    <recommendedName>
        <fullName evidence="5">EF-hand domain-containing protein</fullName>
    </recommendedName>
</protein>